<evidence type="ECO:0000256" key="6">
    <source>
        <dbReference type="ARBA" id="ARBA00023063"/>
    </source>
</evidence>
<dbReference type="InterPro" id="IPR017941">
    <property type="entry name" value="Rieske_2Fe-2S"/>
</dbReference>
<dbReference type="EC" id="1.7.1.15" evidence="8"/>
<comment type="caution">
    <text evidence="8">The sequence shown here is derived from an EMBL/GenBank/DDBJ whole genome shotgun (WGS) entry which is preliminary data.</text>
</comment>
<dbReference type="PANTHER" id="PTHR40562:SF1">
    <property type="entry name" value="NITRITE REDUCTASE (NADH) SMALL SUBUNIT"/>
    <property type="match status" value="1"/>
</dbReference>
<dbReference type="PROSITE" id="PS51300">
    <property type="entry name" value="NIRD"/>
    <property type="match status" value="1"/>
</dbReference>
<evidence type="ECO:0000256" key="1">
    <source>
        <dbReference type="ARBA" id="ARBA00022714"/>
    </source>
</evidence>
<dbReference type="InterPro" id="IPR036922">
    <property type="entry name" value="Rieske_2Fe-2S_sf"/>
</dbReference>
<dbReference type="RefSeq" id="WP_179756171.1">
    <property type="nucleotide sequence ID" value="NZ_JACCBU010000001.1"/>
</dbReference>
<reference evidence="8 9" key="1">
    <citation type="submission" date="2020-07" db="EMBL/GenBank/DDBJ databases">
        <title>Sequencing the genomes of 1000 actinobacteria strains.</title>
        <authorList>
            <person name="Klenk H.-P."/>
        </authorList>
    </citation>
    <scope>NUCLEOTIDE SEQUENCE [LARGE SCALE GENOMIC DNA]</scope>
    <source>
        <strain evidence="8 9">DSM 22083</strain>
    </source>
</reference>
<dbReference type="GO" id="GO:0004497">
    <property type="term" value="F:monooxygenase activity"/>
    <property type="evidence" value="ECO:0007669"/>
    <property type="project" value="UniProtKB-ARBA"/>
</dbReference>
<evidence type="ECO:0000256" key="4">
    <source>
        <dbReference type="ARBA" id="ARBA00023004"/>
    </source>
</evidence>
<dbReference type="NCBIfam" id="TIGR02378">
    <property type="entry name" value="nirD_assim_sml"/>
    <property type="match status" value="1"/>
</dbReference>
<proteinExistence type="predicted"/>
<dbReference type="CDD" id="cd03529">
    <property type="entry name" value="Rieske_NirD"/>
    <property type="match status" value="1"/>
</dbReference>
<dbReference type="InterPro" id="IPR017881">
    <property type="entry name" value="NirD"/>
</dbReference>
<dbReference type="GO" id="GO:0051537">
    <property type="term" value="F:2 iron, 2 sulfur cluster binding"/>
    <property type="evidence" value="ECO:0007669"/>
    <property type="project" value="UniProtKB-KW"/>
</dbReference>
<evidence type="ECO:0000256" key="3">
    <source>
        <dbReference type="ARBA" id="ARBA00023002"/>
    </source>
</evidence>
<keyword evidence="4" id="KW-0408">Iron</keyword>
<dbReference type="AlphaFoldDB" id="A0A7Y9IBY8"/>
<keyword evidence="2" id="KW-0479">Metal-binding</keyword>
<evidence type="ECO:0000256" key="2">
    <source>
        <dbReference type="ARBA" id="ARBA00022723"/>
    </source>
</evidence>
<dbReference type="EMBL" id="JACCBU010000001">
    <property type="protein sequence ID" value="NYE74103.1"/>
    <property type="molecule type" value="Genomic_DNA"/>
</dbReference>
<organism evidence="8 9">
    <name type="scientific">Microlunatus parietis</name>
    <dbReference type="NCBI Taxonomy" id="682979"/>
    <lineage>
        <taxon>Bacteria</taxon>
        <taxon>Bacillati</taxon>
        <taxon>Actinomycetota</taxon>
        <taxon>Actinomycetes</taxon>
        <taxon>Propionibacteriales</taxon>
        <taxon>Propionibacteriaceae</taxon>
        <taxon>Microlunatus</taxon>
    </lineage>
</organism>
<dbReference type="Pfam" id="PF13806">
    <property type="entry name" value="Rieske_2"/>
    <property type="match status" value="1"/>
</dbReference>
<protein>
    <submittedName>
        <fullName evidence="8">Nitrite reductase (NADH) small subunit</fullName>
        <ecNumber evidence="8">1.7.1.15</ecNumber>
    </submittedName>
</protein>
<evidence type="ECO:0000313" key="9">
    <source>
        <dbReference type="Proteomes" id="UP000569914"/>
    </source>
</evidence>
<accession>A0A7Y9IBY8</accession>
<name>A0A7Y9IBY8_9ACTN</name>
<dbReference type="GO" id="GO:0016705">
    <property type="term" value="F:oxidoreductase activity, acting on paired donors, with incorporation or reduction of molecular oxygen"/>
    <property type="evidence" value="ECO:0007669"/>
    <property type="project" value="UniProtKB-ARBA"/>
</dbReference>
<keyword evidence="6" id="KW-0534">Nitrate assimilation</keyword>
<sequence length="122" mass="13051">MITITEPVAARTWIPVCRLDDLEPGWGEAALIIDDHGAPAQVALFRLDDDNVYATSNTDPHTGAEVMARGIVGSRGDAPTVASPLHKEIYDLRTGAGLTDPELALRSYPVRLTDGTVELGLD</sequence>
<dbReference type="PROSITE" id="PS51296">
    <property type="entry name" value="RIESKE"/>
    <property type="match status" value="1"/>
</dbReference>
<evidence type="ECO:0000256" key="5">
    <source>
        <dbReference type="ARBA" id="ARBA00023014"/>
    </source>
</evidence>
<keyword evidence="1" id="KW-0001">2Fe-2S</keyword>
<dbReference type="GO" id="GO:0042128">
    <property type="term" value="P:nitrate assimilation"/>
    <property type="evidence" value="ECO:0007669"/>
    <property type="project" value="UniProtKB-KW"/>
</dbReference>
<keyword evidence="3 8" id="KW-0560">Oxidoreductase</keyword>
<dbReference type="Proteomes" id="UP000569914">
    <property type="component" value="Unassembled WGS sequence"/>
</dbReference>
<evidence type="ECO:0000259" key="7">
    <source>
        <dbReference type="PROSITE" id="PS51296"/>
    </source>
</evidence>
<dbReference type="Gene3D" id="2.102.10.10">
    <property type="entry name" value="Rieske [2Fe-2S] iron-sulphur domain"/>
    <property type="match status" value="1"/>
</dbReference>
<keyword evidence="9" id="KW-1185">Reference proteome</keyword>
<dbReference type="GO" id="GO:0106316">
    <property type="term" value="F:nitrite reductase (NADH) activity"/>
    <property type="evidence" value="ECO:0007669"/>
    <property type="project" value="UniProtKB-EC"/>
</dbReference>
<feature type="domain" description="Rieske" evidence="7">
    <location>
        <begin position="14"/>
        <end position="119"/>
    </location>
</feature>
<evidence type="ECO:0000313" key="8">
    <source>
        <dbReference type="EMBL" id="NYE74103.1"/>
    </source>
</evidence>
<dbReference type="GO" id="GO:0046872">
    <property type="term" value="F:metal ion binding"/>
    <property type="evidence" value="ECO:0007669"/>
    <property type="project" value="UniProtKB-KW"/>
</dbReference>
<dbReference type="SUPFAM" id="SSF50022">
    <property type="entry name" value="ISP domain"/>
    <property type="match status" value="1"/>
</dbReference>
<keyword evidence="5" id="KW-0411">Iron-sulfur</keyword>
<dbReference type="InterPro" id="IPR012748">
    <property type="entry name" value="Rieske-like_NirD"/>
</dbReference>
<dbReference type="PANTHER" id="PTHR40562">
    <property type="match status" value="1"/>
</dbReference>
<gene>
    <name evidence="8" type="ORF">BKA15_005432</name>
</gene>